<evidence type="ECO:0000313" key="3">
    <source>
        <dbReference type="EMBL" id="CAG8524141.1"/>
    </source>
</evidence>
<evidence type="ECO:0000256" key="1">
    <source>
        <dbReference type="SAM" id="MobiDB-lite"/>
    </source>
</evidence>
<evidence type="ECO:0000313" key="4">
    <source>
        <dbReference type="Proteomes" id="UP000789572"/>
    </source>
</evidence>
<dbReference type="CDD" id="cd02440">
    <property type="entry name" value="AdoMet_MTases"/>
    <property type="match status" value="1"/>
</dbReference>
<proteinExistence type="predicted"/>
<accession>A0A9N9ACY3</accession>
<feature type="compositionally biased region" description="Low complexity" evidence="1">
    <location>
        <begin position="18"/>
        <end position="42"/>
    </location>
</feature>
<dbReference type="InterPro" id="IPR029063">
    <property type="entry name" value="SAM-dependent_MTases_sf"/>
</dbReference>
<dbReference type="SUPFAM" id="SSF53335">
    <property type="entry name" value="S-adenosyl-L-methionine-dependent methyltransferases"/>
    <property type="match status" value="1"/>
</dbReference>
<gene>
    <name evidence="3" type="ORF">POCULU_LOCUS3731</name>
</gene>
<sequence>MGANLSVKKRSKHKKSSSDASNNSDSSNTFASSASFDPSSLSQTRSSDGNFQYIDGRRYHIAEQTRYALPDDDEEVYRLQVVHYLLRYVWNSNFSAPVEEMLQNGAHVLDVGCGPGTWTLELASEYQQSTFVGVDISPMFPSEIKPKNVSFLQLNATKGLPFPDDTFDYVFIRWLTTAFTEEQWKNAILPELVRVCKPNGWIELGEPDLRLVNLGTNGSRWNAALSSYLSKIQVNPSTCYTLLDLVSSFDSLSELSTDSRDIKLGSWGGKEGALAAQDCSDFMKAMGPRLYELLGMDGEEYARFVETVMREFDTGRSFMKYFRIWIRKEHEMNGLKGEMIKKKKKDKKMMKERVDVKTNHNGMRNAVGIQ</sequence>
<feature type="region of interest" description="Disordered" evidence="1">
    <location>
        <begin position="1"/>
        <end position="49"/>
    </location>
</feature>
<organism evidence="3 4">
    <name type="scientific">Paraglomus occultum</name>
    <dbReference type="NCBI Taxonomy" id="144539"/>
    <lineage>
        <taxon>Eukaryota</taxon>
        <taxon>Fungi</taxon>
        <taxon>Fungi incertae sedis</taxon>
        <taxon>Mucoromycota</taxon>
        <taxon>Glomeromycotina</taxon>
        <taxon>Glomeromycetes</taxon>
        <taxon>Paraglomerales</taxon>
        <taxon>Paraglomeraceae</taxon>
        <taxon>Paraglomus</taxon>
    </lineage>
</organism>
<dbReference type="GO" id="GO:0008168">
    <property type="term" value="F:methyltransferase activity"/>
    <property type="evidence" value="ECO:0007669"/>
    <property type="project" value="TreeGrafter"/>
</dbReference>
<dbReference type="AlphaFoldDB" id="A0A9N9ACY3"/>
<feature type="domain" description="Methyltransferase" evidence="2">
    <location>
        <begin position="108"/>
        <end position="200"/>
    </location>
</feature>
<dbReference type="PANTHER" id="PTHR43591">
    <property type="entry name" value="METHYLTRANSFERASE"/>
    <property type="match status" value="1"/>
</dbReference>
<keyword evidence="4" id="KW-1185">Reference proteome</keyword>
<dbReference type="OrthoDB" id="2013972at2759"/>
<comment type="caution">
    <text evidence="3">The sequence shown here is derived from an EMBL/GenBank/DDBJ whole genome shotgun (WGS) entry which is preliminary data.</text>
</comment>
<dbReference type="Gene3D" id="3.40.50.150">
    <property type="entry name" value="Vaccinia Virus protein VP39"/>
    <property type="match status" value="1"/>
</dbReference>
<dbReference type="PANTHER" id="PTHR43591:SF24">
    <property type="entry name" value="2-METHOXY-6-POLYPRENYL-1,4-BENZOQUINOL METHYLASE, MITOCHONDRIAL"/>
    <property type="match status" value="1"/>
</dbReference>
<name>A0A9N9ACY3_9GLOM</name>
<evidence type="ECO:0000259" key="2">
    <source>
        <dbReference type="Pfam" id="PF13649"/>
    </source>
</evidence>
<dbReference type="Pfam" id="PF13649">
    <property type="entry name" value="Methyltransf_25"/>
    <property type="match status" value="1"/>
</dbReference>
<dbReference type="EMBL" id="CAJVPJ010000434">
    <property type="protein sequence ID" value="CAG8524141.1"/>
    <property type="molecule type" value="Genomic_DNA"/>
</dbReference>
<dbReference type="InterPro" id="IPR041698">
    <property type="entry name" value="Methyltransf_25"/>
</dbReference>
<protein>
    <submittedName>
        <fullName evidence="3">10994_t:CDS:1</fullName>
    </submittedName>
</protein>
<reference evidence="3" key="1">
    <citation type="submission" date="2021-06" db="EMBL/GenBank/DDBJ databases">
        <authorList>
            <person name="Kallberg Y."/>
            <person name="Tangrot J."/>
            <person name="Rosling A."/>
        </authorList>
    </citation>
    <scope>NUCLEOTIDE SEQUENCE</scope>
    <source>
        <strain evidence="3">IA702</strain>
    </source>
</reference>
<dbReference type="Proteomes" id="UP000789572">
    <property type="component" value="Unassembled WGS sequence"/>
</dbReference>